<protein>
    <submittedName>
        <fullName evidence="1">Uncharacterized protein</fullName>
    </submittedName>
</protein>
<evidence type="ECO:0000313" key="2">
    <source>
        <dbReference type="Proteomes" id="UP000607653"/>
    </source>
</evidence>
<accession>A0A822YD73</accession>
<dbReference type="Proteomes" id="UP000607653">
    <property type="component" value="Unassembled WGS sequence"/>
</dbReference>
<reference evidence="1 2" key="1">
    <citation type="journal article" date="2020" name="Mol. Biol. Evol.">
        <title>Distinct Expression and Methylation Patterns for Genes with Different Fates following a Single Whole-Genome Duplication in Flowering Plants.</title>
        <authorList>
            <person name="Shi T."/>
            <person name="Rahmani R.S."/>
            <person name="Gugger P.F."/>
            <person name="Wang M."/>
            <person name="Li H."/>
            <person name="Zhang Y."/>
            <person name="Li Z."/>
            <person name="Wang Q."/>
            <person name="Van de Peer Y."/>
            <person name="Marchal K."/>
            <person name="Chen J."/>
        </authorList>
    </citation>
    <scope>NUCLEOTIDE SEQUENCE [LARGE SCALE GENOMIC DNA]</scope>
    <source>
        <tissue evidence="1">Leaf</tissue>
    </source>
</reference>
<proteinExistence type="predicted"/>
<organism evidence="1 2">
    <name type="scientific">Nelumbo nucifera</name>
    <name type="common">Sacred lotus</name>
    <dbReference type="NCBI Taxonomy" id="4432"/>
    <lineage>
        <taxon>Eukaryota</taxon>
        <taxon>Viridiplantae</taxon>
        <taxon>Streptophyta</taxon>
        <taxon>Embryophyta</taxon>
        <taxon>Tracheophyta</taxon>
        <taxon>Spermatophyta</taxon>
        <taxon>Magnoliopsida</taxon>
        <taxon>Proteales</taxon>
        <taxon>Nelumbonaceae</taxon>
        <taxon>Nelumbo</taxon>
    </lineage>
</organism>
<gene>
    <name evidence="1" type="ORF">HUJ06_031551</name>
</gene>
<name>A0A822YD73_NELNU</name>
<sequence>MSGKSIIRPEGELKVSFNKKEKKLVQLYNGYEIPFESKLQRAIQEYTPELL</sequence>
<keyword evidence="2" id="KW-1185">Reference proteome</keyword>
<dbReference type="EMBL" id="DUZY01000002">
    <property type="protein sequence ID" value="DAD30083.1"/>
    <property type="molecule type" value="Genomic_DNA"/>
</dbReference>
<dbReference type="AlphaFoldDB" id="A0A822YD73"/>
<evidence type="ECO:0000313" key="1">
    <source>
        <dbReference type="EMBL" id="DAD30083.1"/>
    </source>
</evidence>
<comment type="caution">
    <text evidence="1">The sequence shown here is derived from an EMBL/GenBank/DDBJ whole genome shotgun (WGS) entry which is preliminary data.</text>
</comment>